<name>A0A835PSL8_VANPL</name>
<feature type="region of interest" description="Disordered" evidence="1">
    <location>
        <begin position="403"/>
        <end position="426"/>
    </location>
</feature>
<keyword evidence="4" id="KW-1185">Reference proteome</keyword>
<dbReference type="InterPro" id="IPR021099">
    <property type="entry name" value="PORR_domain"/>
</dbReference>
<dbReference type="EMBL" id="JADCNL010000012">
    <property type="protein sequence ID" value="KAG0458188.1"/>
    <property type="molecule type" value="Genomic_DNA"/>
</dbReference>
<proteinExistence type="predicted"/>
<dbReference type="Proteomes" id="UP000636800">
    <property type="component" value="Chromosome 12"/>
</dbReference>
<dbReference type="PANTHER" id="PTHR31476:SF2">
    <property type="entry name" value="UBIQUITIN CARBOXYL-TERMINAL HYDROLASE FAMILY PROTEIN"/>
    <property type="match status" value="1"/>
</dbReference>
<sequence>MALALSSPSTCFFSHPKTLSFFTSKRRNPIMRAPAPLTIKASSSQSIRLAPLPPVKIVRCPALDRRAAKHSKLRFVRKLKTLLLSKPKHFLPLRVLSRCRAYLNPPPSHSLLKMIKRYPALFRLFYAPSHTSPSLSLLSVTLTPAAAALAADEANLRARLADALATKLQRLLMLAPRHSLLLSKLVHLAPDLGLAPNFRSRLCNAYPSRFRTVDTSYGRALELVDIDHSIAVPLPPLGPFEEDPLRRPIIDRPPRFPQLRLRRGLNLRRRHRDYLIRFQDLPEVNPYSCSKAETAEMEEKRACAVVREVVGMTTEKRTLVDHLTHFRKDFGLTNRLRALLLRHPEMFYVSIKGARDSVFLVEAYDDKGRLLVPDELTSAKQRLANLVREGKRMRKEWRRGIDCIEEEEDEDEEEDDDDEDDDDNDFDILFEGGIGDDWEEFKLDEGIGAEEDMTIDELWIKRTASSENVSWHGMKTDAW</sequence>
<organism evidence="3 4">
    <name type="scientific">Vanilla planifolia</name>
    <name type="common">Vanilla</name>
    <dbReference type="NCBI Taxonomy" id="51239"/>
    <lineage>
        <taxon>Eukaryota</taxon>
        <taxon>Viridiplantae</taxon>
        <taxon>Streptophyta</taxon>
        <taxon>Embryophyta</taxon>
        <taxon>Tracheophyta</taxon>
        <taxon>Spermatophyta</taxon>
        <taxon>Magnoliopsida</taxon>
        <taxon>Liliopsida</taxon>
        <taxon>Asparagales</taxon>
        <taxon>Orchidaceae</taxon>
        <taxon>Vanilloideae</taxon>
        <taxon>Vanilleae</taxon>
        <taxon>Vanilla</taxon>
    </lineage>
</organism>
<evidence type="ECO:0000313" key="4">
    <source>
        <dbReference type="Proteomes" id="UP000636800"/>
    </source>
</evidence>
<dbReference type="InterPro" id="IPR045040">
    <property type="entry name" value="PORR_fam"/>
</dbReference>
<protein>
    <recommendedName>
        <fullName evidence="2">PORR domain-containing protein</fullName>
    </recommendedName>
</protein>
<gene>
    <name evidence="3" type="ORF">HPP92_023345</name>
</gene>
<dbReference type="GO" id="GO:0003723">
    <property type="term" value="F:RNA binding"/>
    <property type="evidence" value="ECO:0007669"/>
    <property type="project" value="InterPro"/>
</dbReference>
<reference evidence="3 4" key="1">
    <citation type="journal article" date="2020" name="Nat. Food">
        <title>A phased Vanilla planifolia genome enables genetic improvement of flavour and production.</title>
        <authorList>
            <person name="Hasing T."/>
            <person name="Tang H."/>
            <person name="Brym M."/>
            <person name="Khazi F."/>
            <person name="Huang T."/>
            <person name="Chambers A.H."/>
        </authorList>
    </citation>
    <scope>NUCLEOTIDE SEQUENCE [LARGE SCALE GENOMIC DNA]</scope>
    <source>
        <tissue evidence="3">Leaf</tissue>
    </source>
</reference>
<dbReference type="AlphaFoldDB" id="A0A835PSL8"/>
<evidence type="ECO:0000313" key="3">
    <source>
        <dbReference type="EMBL" id="KAG0458188.1"/>
    </source>
</evidence>
<dbReference type="Pfam" id="PF11955">
    <property type="entry name" value="PORR"/>
    <property type="match status" value="1"/>
</dbReference>
<evidence type="ECO:0000259" key="2">
    <source>
        <dbReference type="Pfam" id="PF11955"/>
    </source>
</evidence>
<comment type="caution">
    <text evidence="3">The sequence shown here is derived from an EMBL/GenBank/DDBJ whole genome shotgun (WGS) entry which is preliminary data.</text>
</comment>
<feature type="domain" description="PORR" evidence="2">
    <location>
        <begin position="58"/>
        <end position="392"/>
    </location>
</feature>
<dbReference type="PANTHER" id="PTHR31476">
    <property type="entry name" value="PROTEIN WHAT'S THIS FACTOR 1 HOMOLOG, CHLOROPLASTIC"/>
    <property type="match status" value="1"/>
</dbReference>
<evidence type="ECO:0000256" key="1">
    <source>
        <dbReference type="SAM" id="MobiDB-lite"/>
    </source>
</evidence>
<accession>A0A835PSL8</accession>
<dbReference type="OrthoDB" id="10261046at2759"/>